<evidence type="ECO:0000313" key="4">
    <source>
        <dbReference type="EMBL" id="MFD2675145.1"/>
    </source>
</evidence>
<dbReference type="PANTHER" id="PTHR30163:SF8">
    <property type="entry name" value="LYTIC MUREIN TRANSGLYCOSYLASE"/>
    <property type="match status" value="1"/>
</dbReference>
<dbReference type="Pfam" id="PF13406">
    <property type="entry name" value="SLT_2"/>
    <property type="match status" value="1"/>
</dbReference>
<organism evidence="4 5">
    <name type="scientific">Gulosibacter bifidus</name>
    <dbReference type="NCBI Taxonomy" id="272239"/>
    <lineage>
        <taxon>Bacteria</taxon>
        <taxon>Bacillati</taxon>
        <taxon>Actinomycetota</taxon>
        <taxon>Actinomycetes</taxon>
        <taxon>Micrococcales</taxon>
        <taxon>Microbacteriaceae</taxon>
        <taxon>Gulosibacter</taxon>
    </lineage>
</organism>
<dbReference type="CDD" id="cd13399">
    <property type="entry name" value="Slt35-like"/>
    <property type="match status" value="1"/>
</dbReference>
<name>A0ABW5RJC8_9MICO</name>
<comment type="caution">
    <text evidence="4">The sequence shown here is derived from an EMBL/GenBank/DDBJ whole genome shotgun (WGS) entry which is preliminary data.</text>
</comment>
<feature type="transmembrane region" description="Helical" evidence="2">
    <location>
        <begin position="32"/>
        <end position="56"/>
    </location>
</feature>
<accession>A0ABW5RJC8</accession>
<keyword evidence="5" id="KW-1185">Reference proteome</keyword>
<feature type="region of interest" description="Disordered" evidence="1">
    <location>
        <begin position="76"/>
        <end position="112"/>
    </location>
</feature>
<sequence length="305" mass="30781">MHSNERASRAAASRADSATLLGGAPAPTRPPFVLVALLVFGLIATGCGALVAAGIVRVPAGLAALVGEPGADTAAAQQATAVPAAGDTDGTDTDAEPGASGTPGDATDALDKDADASKPRIAALPDPKWVREVSQAHGIPERAMRAYAGAAIRLEATNPGCGIGWNTLAAIGEVESHHGTLQGGHVTSGGQVKPRIVGVPLNGNGVDYIADTDGGELDDDPALDRAVGPMQFTPQTWREYGADGNGDGVRDPQHIDDAALAAGEYLCSVGGDLTVSENWLAAVSAYNSPTEYAVRVSEAATRYAG</sequence>
<proteinExistence type="predicted"/>
<feature type="domain" description="Transglycosylase SLT" evidence="3">
    <location>
        <begin position="226"/>
        <end position="270"/>
    </location>
</feature>
<dbReference type="PANTHER" id="PTHR30163">
    <property type="entry name" value="MEMBRANE-BOUND LYTIC MUREIN TRANSGLYCOSYLASE B"/>
    <property type="match status" value="1"/>
</dbReference>
<dbReference type="InterPro" id="IPR043426">
    <property type="entry name" value="MltB-like"/>
</dbReference>
<dbReference type="Gene3D" id="1.10.530.10">
    <property type="match status" value="1"/>
</dbReference>
<keyword evidence="2" id="KW-0472">Membrane</keyword>
<evidence type="ECO:0000256" key="1">
    <source>
        <dbReference type="SAM" id="MobiDB-lite"/>
    </source>
</evidence>
<dbReference type="EMBL" id="JBHUNF010000004">
    <property type="protein sequence ID" value="MFD2675145.1"/>
    <property type="molecule type" value="Genomic_DNA"/>
</dbReference>
<evidence type="ECO:0000256" key="2">
    <source>
        <dbReference type="SAM" id="Phobius"/>
    </source>
</evidence>
<dbReference type="InterPro" id="IPR023346">
    <property type="entry name" value="Lysozyme-like_dom_sf"/>
</dbReference>
<evidence type="ECO:0000259" key="3">
    <source>
        <dbReference type="Pfam" id="PF13406"/>
    </source>
</evidence>
<dbReference type="InterPro" id="IPR031304">
    <property type="entry name" value="SLT_2"/>
</dbReference>
<evidence type="ECO:0000313" key="5">
    <source>
        <dbReference type="Proteomes" id="UP001597453"/>
    </source>
</evidence>
<reference evidence="5" key="1">
    <citation type="journal article" date="2019" name="Int. J. Syst. Evol. Microbiol.">
        <title>The Global Catalogue of Microorganisms (GCM) 10K type strain sequencing project: providing services to taxonomists for standard genome sequencing and annotation.</title>
        <authorList>
            <consortium name="The Broad Institute Genomics Platform"/>
            <consortium name="The Broad Institute Genome Sequencing Center for Infectious Disease"/>
            <person name="Wu L."/>
            <person name="Ma J."/>
        </authorList>
    </citation>
    <scope>NUCLEOTIDE SEQUENCE [LARGE SCALE GENOMIC DNA]</scope>
    <source>
        <strain evidence="5">TISTR 1511</strain>
    </source>
</reference>
<protein>
    <submittedName>
        <fullName evidence="4">Lytic transglycosylase domain-containing protein</fullName>
    </submittedName>
</protein>
<dbReference type="Proteomes" id="UP001597453">
    <property type="component" value="Unassembled WGS sequence"/>
</dbReference>
<dbReference type="RefSeq" id="WP_066059325.1">
    <property type="nucleotide sequence ID" value="NZ_JBHUNF010000004.1"/>
</dbReference>
<keyword evidence="2" id="KW-1133">Transmembrane helix</keyword>
<feature type="compositionally biased region" description="Low complexity" evidence="1">
    <location>
        <begin position="76"/>
        <end position="88"/>
    </location>
</feature>
<keyword evidence="2" id="KW-0812">Transmembrane</keyword>
<dbReference type="SUPFAM" id="SSF53955">
    <property type="entry name" value="Lysozyme-like"/>
    <property type="match status" value="1"/>
</dbReference>
<gene>
    <name evidence="4" type="ORF">ACFSUQ_07550</name>
</gene>